<sequence>MNVKLLVKYRTPKGVDAFFESHYLSPEHALKIAEDLESLQRAKELQFIDEHETTWTVKELQNLIAEIETEPHDIKVYFDGGYDLHSKEAGLGCLVYYSQNGSTFRIRKNALIEEIESNNEAEYAALHLAIKELKELGVQYMPVHFLGDSKVVIHQLSGEWPCLEETLSNWADRIEKELNQLGITPKYETISRKDNRKADHLASQALKHIDINSTKEVN</sequence>
<evidence type="ECO:0000313" key="2">
    <source>
        <dbReference type="EMBL" id="SHN26534.1"/>
    </source>
</evidence>
<keyword evidence="3" id="KW-1185">Reference proteome</keyword>
<dbReference type="PANTHER" id="PTHR46387">
    <property type="entry name" value="POLYNUCLEOTIDYL TRANSFERASE, RIBONUCLEASE H-LIKE SUPERFAMILY PROTEIN"/>
    <property type="match status" value="1"/>
</dbReference>
<dbReference type="STRING" id="1027249.SAMN05216179_2870"/>
<proteinExistence type="predicted"/>
<dbReference type="RefSeq" id="WP_073202538.1">
    <property type="nucleotide sequence ID" value="NZ_FRCZ01000006.1"/>
</dbReference>
<dbReference type="PANTHER" id="PTHR46387:SF2">
    <property type="entry name" value="RIBONUCLEASE HI"/>
    <property type="match status" value="1"/>
</dbReference>
<dbReference type="SUPFAM" id="SSF53098">
    <property type="entry name" value="Ribonuclease H-like"/>
    <property type="match status" value="1"/>
</dbReference>
<dbReference type="AlphaFoldDB" id="A0A1M7Q7L8"/>
<dbReference type="OrthoDB" id="2680098at2"/>
<dbReference type="GO" id="GO:0003676">
    <property type="term" value="F:nucleic acid binding"/>
    <property type="evidence" value="ECO:0007669"/>
    <property type="project" value="InterPro"/>
</dbReference>
<dbReference type="CDD" id="cd09279">
    <property type="entry name" value="RNase_HI_like"/>
    <property type="match status" value="1"/>
</dbReference>
<dbReference type="EMBL" id="FRCZ01000006">
    <property type="protein sequence ID" value="SHN26534.1"/>
    <property type="molecule type" value="Genomic_DNA"/>
</dbReference>
<feature type="domain" description="RNase H type-1" evidence="1">
    <location>
        <begin position="70"/>
        <end position="207"/>
    </location>
</feature>
<dbReference type="PROSITE" id="PS50879">
    <property type="entry name" value="RNASE_H_1"/>
    <property type="match status" value="1"/>
</dbReference>
<dbReference type="InterPro" id="IPR012337">
    <property type="entry name" value="RNaseH-like_sf"/>
</dbReference>
<reference evidence="2 3" key="1">
    <citation type="submission" date="2016-11" db="EMBL/GenBank/DDBJ databases">
        <authorList>
            <person name="Jaros S."/>
            <person name="Januszkiewicz K."/>
            <person name="Wedrychowicz H."/>
        </authorList>
    </citation>
    <scope>NUCLEOTIDE SEQUENCE [LARGE SCALE GENOMIC DNA]</scope>
    <source>
        <strain evidence="2 3">CGMCC 1.10681</strain>
    </source>
</reference>
<protein>
    <submittedName>
        <fullName evidence="2">Ribonuclease HI</fullName>
    </submittedName>
</protein>
<dbReference type="Proteomes" id="UP000184184">
    <property type="component" value="Unassembled WGS sequence"/>
</dbReference>
<dbReference type="InterPro" id="IPR002156">
    <property type="entry name" value="RNaseH_domain"/>
</dbReference>
<dbReference type="Gene3D" id="3.30.420.10">
    <property type="entry name" value="Ribonuclease H-like superfamily/Ribonuclease H"/>
    <property type="match status" value="1"/>
</dbReference>
<evidence type="ECO:0000259" key="1">
    <source>
        <dbReference type="PROSITE" id="PS50879"/>
    </source>
</evidence>
<gene>
    <name evidence="2" type="ORF">SAMN05216179_2870</name>
</gene>
<dbReference type="NCBIfam" id="NF005822">
    <property type="entry name" value="PRK07708.1"/>
    <property type="match status" value="1"/>
</dbReference>
<dbReference type="InterPro" id="IPR036397">
    <property type="entry name" value="RNaseH_sf"/>
</dbReference>
<organism evidence="2 3">
    <name type="scientific">Gracilibacillus kekensis</name>
    <dbReference type="NCBI Taxonomy" id="1027249"/>
    <lineage>
        <taxon>Bacteria</taxon>
        <taxon>Bacillati</taxon>
        <taxon>Bacillota</taxon>
        <taxon>Bacilli</taxon>
        <taxon>Bacillales</taxon>
        <taxon>Bacillaceae</taxon>
        <taxon>Gracilibacillus</taxon>
    </lineage>
</organism>
<dbReference type="GO" id="GO:0004523">
    <property type="term" value="F:RNA-DNA hybrid ribonuclease activity"/>
    <property type="evidence" value="ECO:0007669"/>
    <property type="project" value="InterPro"/>
</dbReference>
<accession>A0A1M7Q7L8</accession>
<name>A0A1M7Q7L8_9BACI</name>
<evidence type="ECO:0000313" key="3">
    <source>
        <dbReference type="Proteomes" id="UP000184184"/>
    </source>
</evidence>
<dbReference type="Pfam" id="PF13456">
    <property type="entry name" value="RVT_3"/>
    <property type="match status" value="1"/>
</dbReference>